<keyword evidence="5" id="KW-0418">Kinase</keyword>
<keyword evidence="4" id="KW-0808">Transferase</keyword>
<dbReference type="SUPFAM" id="SSF55785">
    <property type="entry name" value="PYP-like sensor domain (PAS domain)"/>
    <property type="match status" value="2"/>
</dbReference>
<protein>
    <recommendedName>
        <fullName evidence="2">histidine kinase</fullName>
        <ecNumber evidence="2">2.7.13.3</ecNumber>
    </recommendedName>
</protein>
<dbReference type="Pfam" id="PF00072">
    <property type="entry name" value="Response_reg"/>
    <property type="match status" value="1"/>
</dbReference>
<dbReference type="FunFam" id="3.30.565.10:FF:000049">
    <property type="entry name" value="Two-component sensor histidine kinase"/>
    <property type="match status" value="1"/>
</dbReference>
<dbReference type="GO" id="GO:0005886">
    <property type="term" value="C:plasma membrane"/>
    <property type="evidence" value="ECO:0007669"/>
    <property type="project" value="TreeGrafter"/>
</dbReference>
<dbReference type="NCBIfam" id="TIGR00229">
    <property type="entry name" value="sensory_box"/>
    <property type="match status" value="1"/>
</dbReference>
<dbReference type="RefSeq" id="WP_119782602.1">
    <property type="nucleotide sequence ID" value="NZ_QYUK01000016.1"/>
</dbReference>
<dbReference type="InterPro" id="IPR004358">
    <property type="entry name" value="Sig_transdc_His_kin-like_C"/>
</dbReference>
<dbReference type="Pfam" id="PF02518">
    <property type="entry name" value="HATPase_c"/>
    <property type="match status" value="1"/>
</dbReference>
<evidence type="ECO:0000256" key="2">
    <source>
        <dbReference type="ARBA" id="ARBA00012438"/>
    </source>
</evidence>
<dbReference type="PANTHER" id="PTHR43047">
    <property type="entry name" value="TWO-COMPONENT HISTIDINE PROTEIN KINASE"/>
    <property type="match status" value="1"/>
</dbReference>
<dbReference type="PANTHER" id="PTHR43047:SF9">
    <property type="entry name" value="HISTIDINE KINASE"/>
    <property type="match status" value="1"/>
</dbReference>
<dbReference type="PROSITE" id="PS50113">
    <property type="entry name" value="PAC"/>
    <property type="match status" value="1"/>
</dbReference>
<sequence>MNAKSSNGAGRPPAVDLERQVAKLTEINRALMGRVERSLDFHGNAFTLFEAAIFLDRKVNDRTRELTEAMRSLEHTNNELNAAIIASHTAQNRLHDSINSMSEGFALFDRDDRLILFNQKFLDYWPALRDRVRAGITYHELLAQAFRHGEIAMAEGLTADWIKGRLAERANARRGQPARSIYALRDGRWVQMNDRLSAEGGIASVLTDITDLKRAEHEEREQALAERSAHLQATIESMSLGVAVFDQAGLLVHANERFWRLLDLPPVFAMPGTTWEEFCAYNRRRGAHALVLEGDRRTGTQDEREWMGRWYSLKRDQMPDGGFVCTFADVTERKQAEVALRDSERRIRLVTDAMPAMICYVDAGEVYRFTNRPYREAFGHGQDPVGLHVSQILAPVDYAARRPHMDQALSGRSTTFELNLPAGPGGARFGIATYVPHISDEGGVIGFFTLIQDITERRRSERLLAEANEMLERRVAERTATLVTLNDTLRKEIAERERVSNELKQAKLEAEQANLSKTKFLADASHDLLQPLNAARLFVSSLTDQALPAASAALTRKLDNSLTAVEELLGTLLDISKFDAGRVTIDEQVVGLSTILSGLVEEMMPVARAKGLELRAVPAALSVRTDPRLFRRILQNLLSNAIRYTPKGRILLGCRRTRHHVKVYVIDTGVGIPGDRMEEIFEEFRRLDQPDGTENGFGLGLAIVRRIARLLGHRIKVNSRFGRGSTFCVELPIATARPVEIAAAPPPAVAPVARLGTRVLVIDNEQAILDGMRSLLEGWSCEVSVARGAGDAMAAIARHTPDIILADYHLDRGETGIEVIAALRRRLGANLPAALLTADRSAELQRRLATMERCSLLYKPIKPAKLRALMTALLDS</sequence>
<dbReference type="NCBIfam" id="NF041832">
    <property type="entry name" value="near_NosP_CTERM"/>
    <property type="match status" value="1"/>
</dbReference>
<evidence type="ECO:0000256" key="4">
    <source>
        <dbReference type="ARBA" id="ARBA00022679"/>
    </source>
</evidence>
<feature type="domain" description="PAC" evidence="10">
    <location>
        <begin position="414"/>
        <end position="466"/>
    </location>
</feature>
<gene>
    <name evidence="11" type="ORF">D3874_25835</name>
</gene>
<dbReference type="InterPro" id="IPR005467">
    <property type="entry name" value="His_kinase_dom"/>
</dbReference>
<comment type="catalytic activity">
    <reaction evidence="1">
        <text>ATP + protein L-histidine = ADP + protein N-phospho-L-histidine.</text>
        <dbReference type="EC" id="2.7.13.3"/>
    </reaction>
</comment>
<evidence type="ECO:0000259" key="10">
    <source>
        <dbReference type="PROSITE" id="PS50113"/>
    </source>
</evidence>
<dbReference type="SUPFAM" id="SSF55874">
    <property type="entry name" value="ATPase domain of HSP90 chaperone/DNA topoisomerase II/histidine kinase"/>
    <property type="match status" value="1"/>
</dbReference>
<dbReference type="Gene3D" id="3.30.565.10">
    <property type="entry name" value="Histidine kinase-like ATPase, C-terminal domain"/>
    <property type="match status" value="1"/>
</dbReference>
<keyword evidence="12" id="KW-1185">Reference proteome</keyword>
<accession>A0A418VTT2</accession>
<dbReference type="AlphaFoldDB" id="A0A418VTT2"/>
<reference evidence="11 12" key="1">
    <citation type="submission" date="2018-09" db="EMBL/GenBank/DDBJ databases">
        <authorList>
            <person name="Zhu H."/>
        </authorList>
    </citation>
    <scope>NUCLEOTIDE SEQUENCE [LARGE SCALE GENOMIC DNA]</scope>
    <source>
        <strain evidence="11 12">K1W22B-8</strain>
    </source>
</reference>
<comment type="caution">
    <text evidence="11">The sequence shown here is derived from an EMBL/GenBank/DDBJ whole genome shotgun (WGS) entry which is preliminary data.</text>
</comment>
<dbReference type="GO" id="GO:0009927">
    <property type="term" value="F:histidine phosphotransfer kinase activity"/>
    <property type="evidence" value="ECO:0007669"/>
    <property type="project" value="TreeGrafter"/>
</dbReference>
<evidence type="ECO:0000259" key="8">
    <source>
        <dbReference type="PROSITE" id="PS50109"/>
    </source>
</evidence>
<feature type="domain" description="Response regulatory" evidence="9">
    <location>
        <begin position="758"/>
        <end position="874"/>
    </location>
</feature>
<dbReference type="InterPro" id="IPR000014">
    <property type="entry name" value="PAS"/>
</dbReference>
<dbReference type="InterPro" id="IPR035965">
    <property type="entry name" value="PAS-like_dom_sf"/>
</dbReference>
<dbReference type="InterPro" id="IPR001789">
    <property type="entry name" value="Sig_transdc_resp-reg_receiver"/>
</dbReference>
<dbReference type="SMART" id="SM00387">
    <property type="entry name" value="HATPase_c"/>
    <property type="match status" value="1"/>
</dbReference>
<dbReference type="CDD" id="cd00082">
    <property type="entry name" value="HisKA"/>
    <property type="match status" value="1"/>
</dbReference>
<dbReference type="CDD" id="cd00156">
    <property type="entry name" value="REC"/>
    <property type="match status" value="1"/>
</dbReference>
<dbReference type="Pfam" id="PF12860">
    <property type="entry name" value="PAS_7"/>
    <property type="match status" value="2"/>
</dbReference>
<dbReference type="PROSITE" id="PS50110">
    <property type="entry name" value="RESPONSE_REGULATORY"/>
    <property type="match status" value="1"/>
</dbReference>
<dbReference type="InterPro" id="IPR000700">
    <property type="entry name" value="PAS-assoc_C"/>
</dbReference>
<dbReference type="OrthoDB" id="5287260at2"/>
<name>A0A418VTT2_9PROT</name>
<dbReference type="PROSITE" id="PS50109">
    <property type="entry name" value="HIS_KIN"/>
    <property type="match status" value="1"/>
</dbReference>
<organism evidence="11 12">
    <name type="scientific">Oleomonas cavernae</name>
    <dbReference type="NCBI Taxonomy" id="2320859"/>
    <lineage>
        <taxon>Bacteria</taxon>
        <taxon>Pseudomonadati</taxon>
        <taxon>Pseudomonadota</taxon>
        <taxon>Alphaproteobacteria</taxon>
        <taxon>Acetobacterales</taxon>
        <taxon>Acetobacteraceae</taxon>
        <taxon>Oleomonas</taxon>
    </lineage>
</organism>
<evidence type="ECO:0000256" key="3">
    <source>
        <dbReference type="ARBA" id="ARBA00022553"/>
    </source>
</evidence>
<dbReference type="SMART" id="SM00448">
    <property type="entry name" value="REC"/>
    <property type="match status" value="1"/>
</dbReference>
<keyword evidence="7" id="KW-0175">Coiled coil</keyword>
<dbReference type="InterPro" id="IPR013656">
    <property type="entry name" value="PAS_4"/>
</dbReference>
<dbReference type="PRINTS" id="PR00344">
    <property type="entry name" value="BCTRLSENSOR"/>
</dbReference>
<feature type="coiled-coil region" evidence="7">
    <location>
        <begin position="482"/>
        <end position="516"/>
    </location>
</feature>
<dbReference type="SUPFAM" id="SSF47384">
    <property type="entry name" value="Homodimeric domain of signal transducing histidine kinase"/>
    <property type="match status" value="1"/>
</dbReference>
<evidence type="ECO:0000259" key="9">
    <source>
        <dbReference type="PROSITE" id="PS50110"/>
    </source>
</evidence>
<dbReference type="InterPro" id="IPR003661">
    <property type="entry name" value="HisK_dim/P_dom"/>
</dbReference>
<dbReference type="InterPro" id="IPR036890">
    <property type="entry name" value="HATPase_C_sf"/>
</dbReference>
<dbReference type="GO" id="GO:0000155">
    <property type="term" value="F:phosphorelay sensor kinase activity"/>
    <property type="evidence" value="ECO:0007669"/>
    <property type="project" value="InterPro"/>
</dbReference>
<dbReference type="InterPro" id="IPR036097">
    <property type="entry name" value="HisK_dim/P_sf"/>
</dbReference>
<dbReference type="InterPro" id="IPR003594">
    <property type="entry name" value="HATPase_dom"/>
</dbReference>
<dbReference type="EMBL" id="QYUK01000016">
    <property type="protein sequence ID" value="RJF80550.1"/>
    <property type="molecule type" value="Genomic_DNA"/>
</dbReference>
<proteinExistence type="predicted"/>
<dbReference type="SMART" id="SM00091">
    <property type="entry name" value="PAS"/>
    <property type="match status" value="3"/>
</dbReference>
<evidence type="ECO:0000256" key="7">
    <source>
        <dbReference type="SAM" id="Coils"/>
    </source>
</evidence>
<dbReference type="Gene3D" id="3.40.50.2300">
    <property type="match status" value="1"/>
</dbReference>
<dbReference type="Proteomes" id="UP000284605">
    <property type="component" value="Unassembled WGS sequence"/>
</dbReference>
<evidence type="ECO:0000313" key="11">
    <source>
        <dbReference type="EMBL" id="RJF80550.1"/>
    </source>
</evidence>
<dbReference type="SUPFAM" id="SSF52172">
    <property type="entry name" value="CheY-like"/>
    <property type="match status" value="1"/>
</dbReference>
<keyword evidence="3 6" id="KW-0597">Phosphoprotein</keyword>
<dbReference type="Pfam" id="PF08448">
    <property type="entry name" value="PAS_4"/>
    <property type="match status" value="1"/>
</dbReference>
<evidence type="ECO:0000256" key="5">
    <source>
        <dbReference type="ARBA" id="ARBA00022777"/>
    </source>
</evidence>
<dbReference type="EC" id="2.7.13.3" evidence="2"/>
<evidence type="ECO:0000313" key="12">
    <source>
        <dbReference type="Proteomes" id="UP000284605"/>
    </source>
</evidence>
<dbReference type="InterPro" id="IPR011006">
    <property type="entry name" value="CheY-like_superfamily"/>
</dbReference>
<evidence type="ECO:0000256" key="1">
    <source>
        <dbReference type="ARBA" id="ARBA00000085"/>
    </source>
</evidence>
<dbReference type="Gene3D" id="3.30.450.20">
    <property type="entry name" value="PAS domain"/>
    <property type="match status" value="3"/>
</dbReference>
<dbReference type="Gene3D" id="1.10.287.130">
    <property type="match status" value="1"/>
</dbReference>
<dbReference type="SMART" id="SM00388">
    <property type="entry name" value="HisKA"/>
    <property type="match status" value="1"/>
</dbReference>
<feature type="modified residue" description="4-aspartylphosphate" evidence="6">
    <location>
        <position position="807"/>
    </location>
</feature>
<evidence type="ECO:0000256" key="6">
    <source>
        <dbReference type="PROSITE-ProRule" id="PRU00169"/>
    </source>
</evidence>
<feature type="domain" description="Histidine kinase" evidence="8">
    <location>
        <begin position="523"/>
        <end position="735"/>
    </location>
</feature>
<dbReference type="CDD" id="cd00075">
    <property type="entry name" value="HATPase"/>
    <property type="match status" value="1"/>
</dbReference>
<dbReference type="Pfam" id="PF00512">
    <property type="entry name" value="HisKA"/>
    <property type="match status" value="1"/>
</dbReference>